<feature type="transmembrane region" description="Helical" evidence="8">
    <location>
        <begin position="151"/>
        <end position="174"/>
    </location>
</feature>
<dbReference type="InterPro" id="IPR051204">
    <property type="entry name" value="ABC_transp_perm/SBD"/>
</dbReference>
<dbReference type="PATRIC" id="fig|742738.3.peg.1513"/>
<dbReference type="eggNOG" id="COG1732">
    <property type="taxonomic scope" value="Bacteria"/>
</dbReference>
<evidence type="ECO:0000256" key="2">
    <source>
        <dbReference type="ARBA" id="ARBA00022448"/>
    </source>
</evidence>
<keyword evidence="2 8" id="KW-0813">Transport</keyword>
<keyword evidence="3 8" id="KW-0812">Transmembrane</keyword>
<evidence type="ECO:0000256" key="7">
    <source>
        <dbReference type="ARBA" id="ARBA00035652"/>
    </source>
</evidence>
<dbReference type="GO" id="GO:0043190">
    <property type="term" value="C:ATP-binding cassette (ABC) transporter complex"/>
    <property type="evidence" value="ECO:0007669"/>
    <property type="project" value="InterPro"/>
</dbReference>
<dbReference type="InterPro" id="IPR000515">
    <property type="entry name" value="MetI-like"/>
</dbReference>
<reference evidence="10 11" key="1">
    <citation type="submission" date="2011-08" db="EMBL/GenBank/DDBJ databases">
        <title>The Genome Sequence of Clostridium orbiscindens 1_3_50AFAA.</title>
        <authorList>
            <consortium name="The Broad Institute Genome Sequencing Platform"/>
            <person name="Earl A."/>
            <person name="Ward D."/>
            <person name="Feldgarden M."/>
            <person name="Gevers D."/>
            <person name="Daigneault M."/>
            <person name="Strauss J."/>
            <person name="Allen-Vercoe E."/>
            <person name="Young S.K."/>
            <person name="Zeng Q."/>
            <person name="Gargeya S."/>
            <person name="Fitzgerald M."/>
            <person name="Haas B."/>
            <person name="Abouelleil A."/>
            <person name="Alvarado L."/>
            <person name="Arachchi H.M."/>
            <person name="Berlin A."/>
            <person name="Brown A."/>
            <person name="Chapman S.B."/>
            <person name="Chen Z."/>
            <person name="Dunbar C."/>
            <person name="Freedman E."/>
            <person name="Gearin G."/>
            <person name="Gellesch M."/>
            <person name="Goldberg J."/>
            <person name="Griggs A."/>
            <person name="Gujja S."/>
            <person name="Heiman D."/>
            <person name="Howarth C."/>
            <person name="Larson L."/>
            <person name="Lui A."/>
            <person name="MacDonald P.J.P."/>
            <person name="Montmayeur A."/>
            <person name="Murphy C."/>
            <person name="Neiman D."/>
            <person name="Pearson M."/>
            <person name="Priest M."/>
            <person name="Roberts A."/>
            <person name="Saif S."/>
            <person name="Shea T."/>
            <person name="Shenoy N."/>
            <person name="Sisk P."/>
            <person name="Stolte C."/>
            <person name="Sykes S."/>
            <person name="Wortman J."/>
            <person name="Nusbaum C."/>
            <person name="Birren B."/>
        </authorList>
    </citation>
    <scope>NUCLEOTIDE SEQUENCE [LARGE SCALE GENOMIC DNA]</scope>
    <source>
        <strain evidence="10 11">1_3_50AFAA</strain>
    </source>
</reference>
<keyword evidence="5 8" id="KW-0472">Membrane</keyword>
<dbReference type="Gene3D" id="3.40.190.120">
    <property type="entry name" value="Osmoprotection protein (prox), domain 2"/>
    <property type="match status" value="1"/>
</dbReference>
<comment type="subcellular location">
    <subcellularLocation>
        <location evidence="8">Cell membrane</location>
        <topology evidence="8">Multi-pass membrane protein</topology>
    </subcellularLocation>
    <subcellularLocation>
        <location evidence="1">Membrane</location>
        <topology evidence="1">Multi-pass membrane protein</topology>
    </subcellularLocation>
</comment>
<evidence type="ECO:0000256" key="6">
    <source>
        <dbReference type="ARBA" id="ARBA00035642"/>
    </source>
</evidence>
<feature type="transmembrane region" description="Helical" evidence="8">
    <location>
        <begin position="235"/>
        <end position="254"/>
    </location>
</feature>
<dbReference type="Pfam" id="PF04069">
    <property type="entry name" value="OpuAC"/>
    <property type="match status" value="1"/>
</dbReference>
<dbReference type="RefSeq" id="WP_009256833.1">
    <property type="nucleotide sequence ID" value="NZ_KN174162.1"/>
</dbReference>
<comment type="similarity">
    <text evidence="7">In the N-terminal section; belongs to the binding-protein-dependent transport system permease family.</text>
</comment>
<evidence type="ECO:0000256" key="1">
    <source>
        <dbReference type="ARBA" id="ARBA00004141"/>
    </source>
</evidence>
<dbReference type="SUPFAM" id="SSF53850">
    <property type="entry name" value="Periplasmic binding protein-like II"/>
    <property type="match status" value="1"/>
</dbReference>
<dbReference type="AlphaFoldDB" id="A0A096BAA7"/>
<proteinExistence type="inferred from homology"/>
<evidence type="ECO:0000313" key="11">
    <source>
        <dbReference type="Proteomes" id="UP000029585"/>
    </source>
</evidence>
<evidence type="ECO:0000256" key="4">
    <source>
        <dbReference type="ARBA" id="ARBA00022989"/>
    </source>
</evidence>
<comment type="caution">
    <text evidence="10">The sequence shown here is derived from an EMBL/GenBank/DDBJ whole genome shotgun (WGS) entry which is preliminary data.</text>
</comment>
<dbReference type="CDD" id="cd06261">
    <property type="entry name" value="TM_PBP2"/>
    <property type="match status" value="1"/>
</dbReference>
<keyword evidence="4 8" id="KW-1133">Transmembrane helix</keyword>
<dbReference type="InterPro" id="IPR035906">
    <property type="entry name" value="MetI-like_sf"/>
</dbReference>
<dbReference type="Pfam" id="PF00528">
    <property type="entry name" value="BPD_transp_1"/>
    <property type="match status" value="1"/>
</dbReference>
<evidence type="ECO:0000313" key="10">
    <source>
        <dbReference type="EMBL" id="KGF56000.1"/>
    </source>
</evidence>
<accession>A0A096BAA7</accession>
<sequence>MGISFSLSSFWELLVSRWPELVTELFRHINMTTLALLISLAIGVPLGILITRNQTAAKIVIGIANVMQSIPSIALLSLAVCFLGIGTVPAILMVFVYAFLPILKNTYTGIMSVDPKNLEVARGMGLTRTRCLFLVELPIAAPFIMAGIRIAAVASVGTMTIAAFAGAKGLGWFINLGLNSLNVEMILLGAVPVSLLALLFDFIFAKLEQAVTSEGLLPNEQIQNLPKKVIRRRQVIAVGVCVALVVVAIGGNLVNKKSDKHLTVGASNFTEVYIVGNIYKELIEAKTDIQVDTTFGLASTSLEMTAMENGDIDMVVDYSGQVYLSVLGLPLNTNTDEVYEILSEKMRDDYNISVSAPLGYNNTYAMSVRPEIAEQYQLETLTDLMAVAPELRLGCTADFTQREDALPRLESTFHTKFGEVNALDVAVRYTAIDSGQVDVIDAFATDALLSKFDLVQLEDDASFFPPYYAVNFIRQECLDEYPELKEVLALLDGRISNEAMAAMNAEVDLEGRNAADVAHDFLVEEGLI</sequence>
<dbReference type="Gene3D" id="3.40.190.10">
    <property type="entry name" value="Periplasmic binding protein-like II"/>
    <property type="match status" value="1"/>
</dbReference>
<dbReference type="PANTHER" id="PTHR30177:SF4">
    <property type="entry name" value="OSMOPROTECTANT IMPORT PERMEASE PROTEIN OSMW"/>
    <property type="match status" value="1"/>
</dbReference>
<dbReference type="InterPro" id="IPR007210">
    <property type="entry name" value="ABC_Gly_betaine_transp_sub-bd"/>
</dbReference>
<gene>
    <name evidence="10" type="ORF">HMPREF9460_01467</name>
</gene>
<evidence type="ECO:0000256" key="5">
    <source>
        <dbReference type="ARBA" id="ARBA00023136"/>
    </source>
</evidence>
<dbReference type="EMBL" id="ADLO01000052">
    <property type="protein sequence ID" value="KGF56000.1"/>
    <property type="molecule type" value="Genomic_DNA"/>
</dbReference>
<feature type="transmembrane region" description="Helical" evidence="8">
    <location>
        <begin position="72"/>
        <end position="100"/>
    </location>
</feature>
<feature type="domain" description="ABC transmembrane type-1" evidence="9">
    <location>
        <begin position="25"/>
        <end position="204"/>
    </location>
</feature>
<protein>
    <recommendedName>
        <fullName evidence="9">ABC transmembrane type-1 domain-containing protein</fullName>
    </recommendedName>
</protein>
<dbReference type="FunFam" id="1.10.3720.10:FF:000001">
    <property type="entry name" value="Glycine betaine ABC transporter, permease"/>
    <property type="match status" value="1"/>
</dbReference>
<dbReference type="GO" id="GO:0022857">
    <property type="term" value="F:transmembrane transporter activity"/>
    <property type="evidence" value="ECO:0007669"/>
    <property type="project" value="InterPro"/>
</dbReference>
<dbReference type="Gene3D" id="1.10.3720.10">
    <property type="entry name" value="MetI-like"/>
    <property type="match status" value="1"/>
</dbReference>
<evidence type="ECO:0000256" key="3">
    <source>
        <dbReference type="ARBA" id="ARBA00022692"/>
    </source>
</evidence>
<dbReference type="GO" id="GO:0031460">
    <property type="term" value="P:glycine betaine transport"/>
    <property type="evidence" value="ECO:0007669"/>
    <property type="project" value="TreeGrafter"/>
</dbReference>
<comment type="similarity">
    <text evidence="6">In the C-terminal section; belongs to the OsmX family.</text>
</comment>
<dbReference type="PROSITE" id="PS50928">
    <property type="entry name" value="ABC_TM1"/>
    <property type="match status" value="1"/>
</dbReference>
<dbReference type="Proteomes" id="UP000029585">
    <property type="component" value="Unassembled WGS sequence"/>
</dbReference>
<evidence type="ECO:0000259" key="9">
    <source>
        <dbReference type="PROSITE" id="PS50928"/>
    </source>
</evidence>
<organism evidence="10 11">
    <name type="scientific">Flavonifractor plautii 1_3_50AFAA</name>
    <dbReference type="NCBI Taxonomy" id="742738"/>
    <lineage>
        <taxon>Bacteria</taxon>
        <taxon>Bacillati</taxon>
        <taxon>Bacillota</taxon>
        <taxon>Clostridia</taxon>
        <taxon>Eubacteriales</taxon>
        <taxon>Oscillospiraceae</taxon>
        <taxon>Flavonifractor</taxon>
    </lineage>
</organism>
<dbReference type="CDD" id="cd13609">
    <property type="entry name" value="PBP2_Opu_like_1"/>
    <property type="match status" value="1"/>
</dbReference>
<dbReference type="eggNOG" id="COG1174">
    <property type="taxonomic scope" value="Bacteria"/>
</dbReference>
<name>A0A096BAA7_FLAPL</name>
<dbReference type="HOGENOM" id="CLU_038355_0_0_9"/>
<dbReference type="SUPFAM" id="SSF161098">
    <property type="entry name" value="MetI-like"/>
    <property type="match status" value="1"/>
</dbReference>
<evidence type="ECO:0000256" key="8">
    <source>
        <dbReference type="RuleBase" id="RU363032"/>
    </source>
</evidence>
<feature type="transmembrane region" description="Helical" evidence="8">
    <location>
        <begin position="29"/>
        <end position="51"/>
    </location>
</feature>
<keyword evidence="11" id="KW-1185">Reference proteome</keyword>
<dbReference type="PANTHER" id="PTHR30177">
    <property type="entry name" value="GLYCINE BETAINE/L-PROLINE TRANSPORT SYSTEM PERMEASE PROTEIN PROW"/>
    <property type="match status" value="1"/>
</dbReference>
<comment type="similarity">
    <text evidence="8">Belongs to the binding-protein-dependent transport system permease family.</text>
</comment>
<feature type="transmembrane region" description="Helical" evidence="8">
    <location>
        <begin position="186"/>
        <end position="204"/>
    </location>
</feature>